<gene>
    <name evidence="1" type="primary">Contig3079.g3290</name>
    <name evidence="1" type="ORF">STYLEM_17424</name>
</gene>
<organism evidence="1 2">
    <name type="scientific">Stylonychia lemnae</name>
    <name type="common">Ciliate</name>
    <dbReference type="NCBI Taxonomy" id="5949"/>
    <lineage>
        <taxon>Eukaryota</taxon>
        <taxon>Sar</taxon>
        <taxon>Alveolata</taxon>
        <taxon>Ciliophora</taxon>
        <taxon>Intramacronucleata</taxon>
        <taxon>Spirotrichea</taxon>
        <taxon>Stichotrichia</taxon>
        <taxon>Sporadotrichida</taxon>
        <taxon>Oxytrichidae</taxon>
        <taxon>Stylonychinae</taxon>
        <taxon>Stylonychia</taxon>
    </lineage>
</organism>
<dbReference type="EMBL" id="CCKQ01016434">
    <property type="protein sequence ID" value="CDW88305.1"/>
    <property type="molecule type" value="Genomic_DNA"/>
</dbReference>
<dbReference type="Proteomes" id="UP000039865">
    <property type="component" value="Unassembled WGS sequence"/>
</dbReference>
<accession>A0A078B0Z7</accession>
<keyword evidence="2" id="KW-1185">Reference proteome</keyword>
<reference evidence="1 2" key="1">
    <citation type="submission" date="2014-06" db="EMBL/GenBank/DDBJ databases">
        <authorList>
            <person name="Swart Estienne"/>
        </authorList>
    </citation>
    <scope>NUCLEOTIDE SEQUENCE [LARGE SCALE GENOMIC DNA]</scope>
    <source>
        <strain evidence="1 2">130c</strain>
    </source>
</reference>
<sequence length="92" mass="11101">MFQFDVYNPQLFAQYDFKLPTEFFQQKVDKSLYYVGDNELYFNCTCIILEMCQFQSPNDFRISWYQSVADFRYDPDVTFFAPSLSQFIFDPS</sequence>
<protein>
    <submittedName>
        <fullName evidence="1">Uncharacterized protein</fullName>
    </submittedName>
</protein>
<dbReference type="InParanoid" id="A0A078B0Z7"/>
<evidence type="ECO:0000313" key="2">
    <source>
        <dbReference type="Proteomes" id="UP000039865"/>
    </source>
</evidence>
<name>A0A078B0Z7_STYLE</name>
<proteinExistence type="predicted"/>
<dbReference type="AlphaFoldDB" id="A0A078B0Z7"/>
<evidence type="ECO:0000313" key="1">
    <source>
        <dbReference type="EMBL" id="CDW88305.1"/>
    </source>
</evidence>